<dbReference type="Proteomes" id="UP000626220">
    <property type="component" value="Unassembled WGS sequence"/>
</dbReference>
<accession>A0A8J3H0K0</accession>
<comment type="caution">
    <text evidence="1">The sequence shown here is derived from an EMBL/GenBank/DDBJ whole genome shotgun (WGS) entry which is preliminary data.</text>
</comment>
<protein>
    <submittedName>
        <fullName evidence="1">Phosphoglycerate mutase</fullName>
    </submittedName>
</protein>
<reference evidence="1" key="1">
    <citation type="journal article" date="2014" name="Int. J. Syst. Evol. Microbiol.">
        <title>Complete genome sequence of Corynebacterium casei LMG S-19264T (=DSM 44701T), isolated from a smear-ripened cheese.</title>
        <authorList>
            <consortium name="US DOE Joint Genome Institute (JGI-PGF)"/>
            <person name="Walter F."/>
            <person name="Albersmeier A."/>
            <person name="Kalinowski J."/>
            <person name="Ruckert C."/>
        </authorList>
    </citation>
    <scope>NUCLEOTIDE SEQUENCE</scope>
    <source>
        <strain evidence="1">KCTC 42650</strain>
    </source>
</reference>
<evidence type="ECO:0000313" key="2">
    <source>
        <dbReference type="Proteomes" id="UP000626220"/>
    </source>
</evidence>
<dbReference type="GO" id="GO:0016791">
    <property type="term" value="F:phosphatase activity"/>
    <property type="evidence" value="ECO:0007669"/>
    <property type="project" value="TreeGrafter"/>
</dbReference>
<gene>
    <name evidence="1" type="ORF">GCM10017056_38360</name>
</gene>
<dbReference type="RefSeq" id="WP_189681734.1">
    <property type="nucleotide sequence ID" value="NZ_BNCJ01000014.1"/>
</dbReference>
<dbReference type="PANTHER" id="PTHR48100:SF1">
    <property type="entry name" value="HISTIDINE PHOSPHATASE FAMILY PROTEIN-RELATED"/>
    <property type="match status" value="1"/>
</dbReference>
<dbReference type="Gene3D" id="3.40.50.1240">
    <property type="entry name" value="Phosphoglycerate mutase-like"/>
    <property type="match status" value="1"/>
</dbReference>
<proteinExistence type="predicted"/>
<organism evidence="1 2">
    <name type="scientific">Seohaeicola zhoushanensis</name>
    <dbReference type="NCBI Taxonomy" id="1569283"/>
    <lineage>
        <taxon>Bacteria</taxon>
        <taxon>Pseudomonadati</taxon>
        <taxon>Pseudomonadota</taxon>
        <taxon>Alphaproteobacteria</taxon>
        <taxon>Rhodobacterales</taxon>
        <taxon>Roseobacteraceae</taxon>
        <taxon>Seohaeicola</taxon>
    </lineage>
</organism>
<dbReference type="EMBL" id="BNCJ01000014">
    <property type="protein sequence ID" value="GHF63425.1"/>
    <property type="molecule type" value="Genomic_DNA"/>
</dbReference>
<dbReference type="Pfam" id="PF00300">
    <property type="entry name" value="His_Phos_1"/>
    <property type="match status" value="1"/>
</dbReference>
<sequence>MSRLFLVRHGPTHAKTFVGWSDLPADLSDTAALARLSAHLPAAALVVSSDLSRAAATADAIQGTRQRLPHQRELRELHFGDWELRSFREIEAVDAHLARSYWESPGDIRPPNGESWNEARARIDTAVDALLHAHPGRDLVIVAHFGAILTQVQRAMGVDAVEAMRHKIDNLSVTTLRRHAGGWDVGAINHLP</sequence>
<dbReference type="SUPFAM" id="SSF53254">
    <property type="entry name" value="Phosphoglycerate mutase-like"/>
    <property type="match status" value="1"/>
</dbReference>
<dbReference type="InterPro" id="IPR050275">
    <property type="entry name" value="PGM_Phosphatase"/>
</dbReference>
<dbReference type="PANTHER" id="PTHR48100">
    <property type="entry name" value="BROAD-SPECIFICITY PHOSPHATASE YOR283W-RELATED"/>
    <property type="match status" value="1"/>
</dbReference>
<dbReference type="InterPro" id="IPR029033">
    <property type="entry name" value="His_PPase_superfam"/>
</dbReference>
<dbReference type="GO" id="GO:0005737">
    <property type="term" value="C:cytoplasm"/>
    <property type="evidence" value="ECO:0007669"/>
    <property type="project" value="TreeGrafter"/>
</dbReference>
<keyword evidence="2" id="KW-1185">Reference proteome</keyword>
<dbReference type="CDD" id="cd07040">
    <property type="entry name" value="HP"/>
    <property type="match status" value="1"/>
</dbReference>
<reference evidence="1" key="2">
    <citation type="submission" date="2020-09" db="EMBL/GenBank/DDBJ databases">
        <authorList>
            <person name="Sun Q."/>
            <person name="Kim S."/>
        </authorList>
    </citation>
    <scope>NUCLEOTIDE SEQUENCE</scope>
    <source>
        <strain evidence="1">KCTC 42650</strain>
    </source>
</reference>
<name>A0A8J3H0K0_9RHOB</name>
<evidence type="ECO:0000313" key="1">
    <source>
        <dbReference type="EMBL" id="GHF63425.1"/>
    </source>
</evidence>
<dbReference type="SMART" id="SM00855">
    <property type="entry name" value="PGAM"/>
    <property type="match status" value="1"/>
</dbReference>
<dbReference type="AlphaFoldDB" id="A0A8J3H0K0"/>
<dbReference type="InterPro" id="IPR013078">
    <property type="entry name" value="His_Pase_superF_clade-1"/>
</dbReference>